<evidence type="ECO:0000313" key="2">
    <source>
        <dbReference type="EMBL" id="KKN01205.1"/>
    </source>
</evidence>
<organism evidence="2">
    <name type="scientific">marine sediment metagenome</name>
    <dbReference type="NCBI Taxonomy" id="412755"/>
    <lineage>
        <taxon>unclassified sequences</taxon>
        <taxon>metagenomes</taxon>
        <taxon>ecological metagenomes</taxon>
    </lineage>
</organism>
<proteinExistence type="predicted"/>
<feature type="region of interest" description="Disordered" evidence="1">
    <location>
        <begin position="45"/>
        <end position="77"/>
    </location>
</feature>
<feature type="region of interest" description="Disordered" evidence="1">
    <location>
        <begin position="302"/>
        <end position="324"/>
    </location>
</feature>
<feature type="compositionally biased region" description="Polar residues" evidence="1">
    <location>
        <begin position="53"/>
        <end position="77"/>
    </location>
</feature>
<reference evidence="2" key="1">
    <citation type="journal article" date="2015" name="Nature">
        <title>Complex archaea that bridge the gap between prokaryotes and eukaryotes.</title>
        <authorList>
            <person name="Spang A."/>
            <person name="Saw J.H."/>
            <person name="Jorgensen S.L."/>
            <person name="Zaremba-Niedzwiedzka K."/>
            <person name="Martijn J."/>
            <person name="Lind A.E."/>
            <person name="van Eijk R."/>
            <person name="Schleper C."/>
            <person name="Guy L."/>
            <person name="Ettema T.J."/>
        </authorList>
    </citation>
    <scope>NUCLEOTIDE SEQUENCE</scope>
</reference>
<dbReference type="AlphaFoldDB" id="A0A0F9M1A6"/>
<sequence>MGWKIAPNGQLVFMPDSPGGTFAEPGVLTDTDALIDAYFNRESEEAAGRAESTSLTGDVSISGTSQQTRTGTETVTSEETIRGMEFISQRKRVYIDVPTPEAFLDDFSNAFAGWGQDMLAAGMSPADLNILLDPGSGLMSGLLNEYMGNLAQRAARGEDLFDIAGLGGGEQFLGTRAGERSVTVTKAERKITRITRTQAEEILRQTDRDVTNENIQSVIDDDVQRQQESIATARDKTTATATTGTTKEDITRKEETTSVFAQTEELFRRPEVMPIFKFSPTDFLGERFDGDVGKLATFVQSKKGERARRQQTATGAPVAQARRV</sequence>
<dbReference type="EMBL" id="LAZR01005287">
    <property type="protein sequence ID" value="KKN01205.1"/>
    <property type="molecule type" value="Genomic_DNA"/>
</dbReference>
<evidence type="ECO:0000256" key="1">
    <source>
        <dbReference type="SAM" id="MobiDB-lite"/>
    </source>
</evidence>
<accession>A0A0F9M1A6</accession>
<comment type="caution">
    <text evidence="2">The sequence shown here is derived from an EMBL/GenBank/DDBJ whole genome shotgun (WGS) entry which is preliminary data.</text>
</comment>
<gene>
    <name evidence="2" type="ORF">LCGC14_1130060</name>
</gene>
<protein>
    <submittedName>
        <fullName evidence="2">Uncharacterized protein</fullName>
    </submittedName>
</protein>
<name>A0A0F9M1A6_9ZZZZ</name>